<protein>
    <submittedName>
        <fullName evidence="3">Extensin</fullName>
    </submittedName>
</protein>
<feature type="compositionally biased region" description="Basic and acidic residues" evidence="1">
    <location>
        <begin position="7"/>
        <end position="22"/>
    </location>
</feature>
<feature type="region of interest" description="Disordered" evidence="1">
    <location>
        <begin position="1"/>
        <end position="30"/>
    </location>
</feature>
<evidence type="ECO:0000313" key="4">
    <source>
        <dbReference type="Proteomes" id="UP001140949"/>
    </source>
</evidence>
<comment type="caution">
    <text evidence="3">The sequence shown here is derived from an EMBL/GenBank/DDBJ whole genome shotgun (WGS) entry which is preliminary data.</text>
</comment>
<evidence type="ECO:0000256" key="1">
    <source>
        <dbReference type="SAM" id="MobiDB-lite"/>
    </source>
</evidence>
<keyword evidence="4" id="KW-1185">Reference proteome</keyword>
<dbReference type="EMBL" id="JANAVB010009599">
    <property type="protein sequence ID" value="KAJ6839864.1"/>
    <property type="molecule type" value="Genomic_DNA"/>
</dbReference>
<organism evidence="3 4">
    <name type="scientific">Iris pallida</name>
    <name type="common">Sweet iris</name>
    <dbReference type="NCBI Taxonomy" id="29817"/>
    <lineage>
        <taxon>Eukaryota</taxon>
        <taxon>Viridiplantae</taxon>
        <taxon>Streptophyta</taxon>
        <taxon>Embryophyta</taxon>
        <taxon>Tracheophyta</taxon>
        <taxon>Spermatophyta</taxon>
        <taxon>Magnoliopsida</taxon>
        <taxon>Liliopsida</taxon>
        <taxon>Asparagales</taxon>
        <taxon>Iridaceae</taxon>
        <taxon>Iridoideae</taxon>
        <taxon>Irideae</taxon>
        <taxon>Iris</taxon>
    </lineage>
</organism>
<dbReference type="EMBL" id="JANAVB010011566">
    <property type="protein sequence ID" value="KAJ6837048.1"/>
    <property type="molecule type" value="Genomic_DNA"/>
</dbReference>
<sequence length="67" mass="7456">MLSELLRWPHENGTAERSDLRQRSRRCGGSRDLEDGAILGVGELADGSEVRRTSSTWWSTLGRRGNG</sequence>
<reference evidence="3" key="2">
    <citation type="submission" date="2023-04" db="EMBL/GenBank/DDBJ databases">
        <authorList>
            <person name="Bruccoleri R.E."/>
            <person name="Oakeley E.J."/>
            <person name="Faust A.-M."/>
            <person name="Dessus-Babus S."/>
            <person name="Altorfer M."/>
            <person name="Burckhardt D."/>
            <person name="Oertli M."/>
            <person name="Naumann U."/>
            <person name="Petersen F."/>
            <person name="Wong J."/>
        </authorList>
    </citation>
    <scope>NUCLEOTIDE SEQUENCE</scope>
    <source>
        <strain evidence="3">GSM-AAB239-AS_SAM_17_03QT</strain>
        <tissue evidence="3">Leaf</tissue>
    </source>
</reference>
<evidence type="ECO:0000313" key="3">
    <source>
        <dbReference type="EMBL" id="KAJ6839864.1"/>
    </source>
</evidence>
<dbReference type="Proteomes" id="UP001140949">
    <property type="component" value="Unassembled WGS sequence"/>
</dbReference>
<evidence type="ECO:0000313" key="2">
    <source>
        <dbReference type="EMBL" id="KAJ6837048.1"/>
    </source>
</evidence>
<name>A0AAX6HH59_IRIPA</name>
<proteinExistence type="predicted"/>
<accession>A0AAX6HH59</accession>
<reference evidence="3" key="1">
    <citation type="journal article" date="2023" name="GigaByte">
        <title>Genome assembly of the bearded iris, Iris pallida Lam.</title>
        <authorList>
            <person name="Bruccoleri R.E."/>
            <person name="Oakeley E.J."/>
            <person name="Faust A.M.E."/>
            <person name="Altorfer M."/>
            <person name="Dessus-Babus S."/>
            <person name="Burckhardt D."/>
            <person name="Oertli M."/>
            <person name="Naumann U."/>
            <person name="Petersen F."/>
            <person name="Wong J."/>
        </authorList>
    </citation>
    <scope>NUCLEOTIDE SEQUENCE</scope>
    <source>
        <strain evidence="3">GSM-AAB239-AS_SAM_17_03QT</strain>
    </source>
</reference>
<gene>
    <name evidence="3" type="ORF">M6B38_311890</name>
    <name evidence="2" type="ORF">M6B38_324010</name>
</gene>
<dbReference type="AlphaFoldDB" id="A0AAX6HH59"/>